<organism evidence="1 2">
    <name type="scientific">candidate division TM6 bacterium JCVI TM6SC1</name>
    <dbReference type="NCBI Taxonomy" id="1306947"/>
    <lineage>
        <taxon>Bacteria</taxon>
        <taxon>Candidatus Babelota</taxon>
        <taxon>Vermiphilus</taxon>
    </lineage>
</organism>
<keyword evidence="2" id="KW-1185">Reference proteome</keyword>
<evidence type="ECO:0000313" key="1">
    <source>
        <dbReference type="EMBL" id="KIX84904.1"/>
    </source>
</evidence>
<sequence length="300" mass="34114">MTRTYLLAKVVGVGSIFSLFISLHSCELSLSHLPFDTHQEIIKYLCPEHAITSYEEVQLARKTLYALSSTSKGWHSTINNYNSYWTLFYNYSLDGIANIFKSIYCGTNGSLQYLNTYPQATQEEFEKFFTHNTTADQEYIKEIAEIGMGPIADSSLMARVSINDLHRKLILQCVLRQKLIKYTWKIKQHTNATHVTHTPKTLDILLCRCTQSNDTANMILLLNAGADPQGVDEHGNIAAYYAAQTNNVKSMTLLLDLNTPADWQNFDGQTLSEIAYQHTDKSTLRLIQEKLWRSKIKPTA</sequence>
<name>A0A0D2GNC8_9BACT</name>
<protein>
    <submittedName>
        <fullName evidence="1">Uncharacterized protein</fullName>
    </submittedName>
</protein>
<dbReference type="EMBL" id="ARQD01000005">
    <property type="protein sequence ID" value="KIX84904.1"/>
    <property type="molecule type" value="Genomic_DNA"/>
</dbReference>
<comment type="caution">
    <text evidence="1">The sequence shown here is derived from an EMBL/GenBank/DDBJ whole genome shotgun (WGS) entry which is preliminary data.</text>
</comment>
<dbReference type="Gene3D" id="1.25.40.20">
    <property type="entry name" value="Ankyrin repeat-containing domain"/>
    <property type="match status" value="1"/>
</dbReference>
<dbReference type="AlphaFoldDB" id="A0A0D2GNC8"/>
<gene>
    <name evidence="1" type="ORF">J120_04870</name>
</gene>
<dbReference type="Proteomes" id="UP000032214">
    <property type="component" value="Unassembled WGS sequence"/>
</dbReference>
<dbReference type="SUPFAM" id="SSF48403">
    <property type="entry name" value="Ankyrin repeat"/>
    <property type="match status" value="1"/>
</dbReference>
<reference evidence="1 2" key="1">
    <citation type="journal article" date="2013" name="Proc. Natl. Acad. Sci. U.S.A.">
        <title>Candidate phylum TM6 genome recovered from a hospital sink biofilm provides genomic insights into this uncultivated phylum.</title>
        <authorList>
            <person name="McLean J.S."/>
            <person name="Lombardo M.J."/>
            <person name="Badger J.H."/>
            <person name="Edlund A."/>
            <person name="Novotny M."/>
            <person name="Yee-Greenbaum J."/>
            <person name="Vyahhi N."/>
            <person name="Hall A.P."/>
            <person name="Yang Y."/>
            <person name="Dupont C.L."/>
            <person name="Ziegler M.G."/>
            <person name="Chitsaz H."/>
            <person name="Allen A.E."/>
            <person name="Yooseph S."/>
            <person name="Tesler G."/>
            <person name="Pevzner P.A."/>
            <person name="Friedman R.M."/>
            <person name="Nealson K.H."/>
            <person name="Venter J.C."/>
            <person name="Lasken R.S."/>
        </authorList>
    </citation>
    <scope>NUCLEOTIDE SEQUENCE [LARGE SCALE GENOMIC DNA]</scope>
    <source>
        <strain evidence="1 2">TM6SC1</strain>
    </source>
</reference>
<evidence type="ECO:0000313" key="2">
    <source>
        <dbReference type="Proteomes" id="UP000032214"/>
    </source>
</evidence>
<dbReference type="InterPro" id="IPR036770">
    <property type="entry name" value="Ankyrin_rpt-contain_sf"/>
</dbReference>
<proteinExistence type="predicted"/>
<accession>A0A0D2GNC8</accession>